<evidence type="ECO:0000313" key="2">
    <source>
        <dbReference type="EMBL" id="CAF1488892.1"/>
    </source>
</evidence>
<keyword evidence="1" id="KW-1133">Transmembrane helix</keyword>
<evidence type="ECO:0000256" key="1">
    <source>
        <dbReference type="SAM" id="Phobius"/>
    </source>
</evidence>
<accession>A0A815SDV2</accession>
<sequence>MHEWCDPKWCQYLQAAANGQTFDHSKSSIPRSCLDMIKPAFDELCSRDSLERVVGGGSQNVNEAFHSLLLTMHHSSSSTVMVIYGVQLVCVILSLGLILLTISNMPLKIVELTSINNEQRLEEYEVSWNNHCYCLDGSGGNRTSGYSQATNAVLTCIATQFAGKTYRSTISNNCCVWTTDTYECYQLTSNCNSAGPFTSGPILACTYDQQHYSQQLTFCGSN</sequence>
<dbReference type="Proteomes" id="UP000663845">
    <property type="component" value="Unassembled WGS sequence"/>
</dbReference>
<dbReference type="AlphaFoldDB" id="A0A815SDV2"/>
<comment type="caution">
    <text evidence="2">The sequence shown here is derived from an EMBL/GenBank/DDBJ whole genome shotgun (WGS) entry which is preliminary data.</text>
</comment>
<feature type="transmembrane region" description="Helical" evidence="1">
    <location>
        <begin position="81"/>
        <end position="102"/>
    </location>
</feature>
<reference evidence="2" key="1">
    <citation type="submission" date="2021-02" db="EMBL/GenBank/DDBJ databases">
        <authorList>
            <person name="Nowell W R."/>
        </authorList>
    </citation>
    <scope>NUCLEOTIDE SEQUENCE</scope>
</reference>
<name>A0A815SDV2_9BILA</name>
<gene>
    <name evidence="2" type="ORF">JYZ213_LOCUS42805</name>
</gene>
<evidence type="ECO:0000313" key="3">
    <source>
        <dbReference type="Proteomes" id="UP000663845"/>
    </source>
</evidence>
<keyword evidence="1" id="KW-0472">Membrane</keyword>
<dbReference type="EMBL" id="CAJNOG010002086">
    <property type="protein sequence ID" value="CAF1488892.1"/>
    <property type="molecule type" value="Genomic_DNA"/>
</dbReference>
<proteinExistence type="predicted"/>
<organism evidence="2 3">
    <name type="scientific">Adineta steineri</name>
    <dbReference type="NCBI Taxonomy" id="433720"/>
    <lineage>
        <taxon>Eukaryota</taxon>
        <taxon>Metazoa</taxon>
        <taxon>Spiralia</taxon>
        <taxon>Gnathifera</taxon>
        <taxon>Rotifera</taxon>
        <taxon>Eurotatoria</taxon>
        <taxon>Bdelloidea</taxon>
        <taxon>Adinetida</taxon>
        <taxon>Adinetidae</taxon>
        <taxon>Adineta</taxon>
    </lineage>
</organism>
<keyword evidence="1" id="KW-0812">Transmembrane</keyword>
<protein>
    <submittedName>
        <fullName evidence="2">Uncharacterized protein</fullName>
    </submittedName>
</protein>